<keyword evidence="1" id="KW-0812">Transmembrane</keyword>
<evidence type="ECO:0000313" key="2">
    <source>
        <dbReference type="EMBL" id="GAA4384540.1"/>
    </source>
</evidence>
<evidence type="ECO:0008006" key="4">
    <source>
        <dbReference type="Google" id="ProtNLM"/>
    </source>
</evidence>
<sequence length="723" mass="80640">MPPPHTATTPSETLPAAPPRRRFRWLWWLGGIVLLLGVLVAVALWQLDPWLRRTLEKQVAEKSNGRYQLRIGGLETNFKRRSITLRNLRLRPTTARASDSLPAPWLVLDVARLHVGGIGIGALLRKEIVPVDSLAIETVRARVLNTPDDLGQSGPLHKQLPKRLAGIRLAHLNVTDVRVSSGPVRNPSTQLRQGSLRATDILVSREGSADARRLGYAATVELRAAGLQALVPGHTLELGSGYFSSKGKRLTLDSLRIEPRAAGRKAGAARTALWLPQLAVSGLRTKLLGRRLLLADTLRLAAPRLTFTLPATPPPPPHEVLAPYLRRVQLKELRVTNGWLRLHGTDKAPTVQRIVISANDVRVDTAGYRDTRRVLYARAWDVRTGPTQLTLDAPYYRLSYQNMHLASRPGTLRLADVLLKPAFSLHAMARRKRHQVSHITLKLPRFQASGLDYGSLTRNQALRVQAVTLSGARLDVKGNSKYPINPKPSVVTPESIRKLPFPVDIRQLRIANANMYFTFLGKQAVQNGNVQIRRFNGTATNLSNSPKRMAQPAIVKASGYLQNQCYMQATGWFPLREPNGQHRIVGRFGPAPFAILNSITVPTRYVRFEEGQVQGVRFEGSFNRQEARGTMQVRYTDLKLEYLSRKFGAQEKETLVTKVKSKLVNGIVIRDNNPRKGELQIGTMQSRREPRYSVFALWQQGLISGMLNSFGVPRKMATSISEQ</sequence>
<name>A0ABP8J3U4_9BACT</name>
<evidence type="ECO:0000256" key="1">
    <source>
        <dbReference type="SAM" id="Phobius"/>
    </source>
</evidence>
<keyword evidence="3" id="KW-1185">Reference proteome</keyword>
<dbReference type="Proteomes" id="UP001500454">
    <property type="component" value="Unassembled WGS sequence"/>
</dbReference>
<proteinExistence type="predicted"/>
<organism evidence="2 3">
    <name type="scientific">Hymenobacter koreensis</name>
    <dbReference type="NCBI Taxonomy" id="1084523"/>
    <lineage>
        <taxon>Bacteria</taxon>
        <taxon>Pseudomonadati</taxon>
        <taxon>Bacteroidota</taxon>
        <taxon>Cytophagia</taxon>
        <taxon>Cytophagales</taxon>
        <taxon>Hymenobacteraceae</taxon>
        <taxon>Hymenobacter</taxon>
    </lineage>
</organism>
<gene>
    <name evidence="2" type="ORF">GCM10023186_26910</name>
</gene>
<keyword evidence="1" id="KW-1133">Transmembrane helix</keyword>
<protein>
    <recommendedName>
        <fullName evidence="4">DUF748 domain-containing protein</fullName>
    </recommendedName>
</protein>
<accession>A0ABP8J3U4</accession>
<dbReference type="RefSeq" id="WP_345225002.1">
    <property type="nucleotide sequence ID" value="NZ_BAABHA010000008.1"/>
</dbReference>
<keyword evidence="1" id="KW-0472">Membrane</keyword>
<feature type="transmembrane region" description="Helical" evidence="1">
    <location>
        <begin position="25"/>
        <end position="47"/>
    </location>
</feature>
<dbReference type="EMBL" id="BAABHA010000008">
    <property type="protein sequence ID" value="GAA4384540.1"/>
    <property type="molecule type" value="Genomic_DNA"/>
</dbReference>
<comment type="caution">
    <text evidence="2">The sequence shown here is derived from an EMBL/GenBank/DDBJ whole genome shotgun (WGS) entry which is preliminary data.</text>
</comment>
<reference evidence="3" key="1">
    <citation type="journal article" date="2019" name="Int. J. Syst. Evol. Microbiol.">
        <title>The Global Catalogue of Microorganisms (GCM) 10K type strain sequencing project: providing services to taxonomists for standard genome sequencing and annotation.</title>
        <authorList>
            <consortium name="The Broad Institute Genomics Platform"/>
            <consortium name="The Broad Institute Genome Sequencing Center for Infectious Disease"/>
            <person name="Wu L."/>
            <person name="Ma J."/>
        </authorList>
    </citation>
    <scope>NUCLEOTIDE SEQUENCE [LARGE SCALE GENOMIC DNA]</scope>
    <source>
        <strain evidence="3">JCM 17924</strain>
    </source>
</reference>
<evidence type="ECO:0000313" key="3">
    <source>
        <dbReference type="Proteomes" id="UP001500454"/>
    </source>
</evidence>